<comment type="caution">
    <text evidence="1">The sequence shown here is derived from an EMBL/GenBank/DDBJ whole genome shotgun (WGS) entry which is preliminary data.</text>
</comment>
<sequence length="101" mass="12262">MEEKVCGCRVFQPMSREMYGRRKVREGFYDSVFEKPDMWEEGIEFDNGLGKDVRGIIQRYLNGDLVWFHIMVKHNIFDTFCKEMEMIQDQFVILPFWYLCD</sequence>
<evidence type="ECO:0000313" key="2">
    <source>
        <dbReference type="Proteomes" id="UP000886998"/>
    </source>
</evidence>
<name>A0A8X6IW05_9ARAC</name>
<accession>A0A8X6IW05</accession>
<dbReference type="Proteomes" id="UP000886998">
    <property type="component" value="Unassembled WGS sequence"/>
</dbReference>
<proteinExistence type="predicted"/>
<dbReference type="OrthoDB" id="10370542at2759"/>
<keyword evidence="2" id="KW-1185">Reference proteome</keyword>
<organism evidence="1 2">
    <name type="scientific">Trichonephila inaurata madagascariensis</name>
    <dbReference type="NCBI Taxonomy" id="2747483"/>
    <lineage>
        <taxon>Eukaryota</taxon>
        <taxon>Metazoa</taxon>
        <taxon>Ecdysozoa</taxon>
        <taxon>Arthropoda</taxon>
        <taxon>Chelicerata</taxon>
        <taxon>Arachnida</taxon>
        <taxon>Araneae</taxon>
        <taxon>Araneomorphae</taxon>
        <taxon>Entelegynae</taxon>
        <taxon>Araneoidea</taxon>
        <taxon>Nephilidae</taxon>
        <taxon>Trichonephila</taxon>
        <taxon>Trichonephila inaurata</taxon>
    </lineage>
</organism>
<protein>
    <submittedName>
        <fullName evidence="1">Uncharacterized protein</fullName>
    </submittedName>
</protein>
<gene>
    <name evidence="1" type="primary">AVEN_65616_1</name>
    <name evidence="1" type="ORF">TNIN_134431</name>
</gene>
<dbReference type="EMBL" id="BMAV01027821">
    <property type="protein sequence ID" value="GFS62548.1"/>
    <property type="molecule type" value="Genomic_DNA"/>
</dbReference>
<reference evidence="1" key="1">
    <citation type="submission" date="2020-08" db="EMBL/GenBank/DDBJ databases">
        <title>Multicomponent nature underlies the extraordinary mechanical properties of spider dragline silk.</title>
        <authorList>
            <person name="Kono N."/>
            <person name="Nakamura H."/>
            <person name="Mori M."/>
            <person name="Yoshida Y."/>
            <person name="Ohtoshi R."/>
            <person name="Malay A.D."/>
            <person name="Moran D.A.P."/>
            <person name="Tomita M."/>
            <person name="Numata K."/>
            <person name="Arakawa K."/>
        </authorList>
    </citation>
    <scope>NUCLEOTIDE SEQUENCE</scope>
</reference>
<dbReference type="AlphaFoldDB" id="A0A8X6IW05"/>
<evidence type="ECO:0000313" key="1">
    <source>
        <dbReference type="EMBL" id="GFS62548.1"/>
    </source>
</evidence>